<evidence type="ECO:0000259" key="1">
    <source>
        <dbReference type="PROSITE" id="PS50090"/>
    </source>
</evidence>
<dbReference type="GO" id="GO:0006355">
    <property type="term" value="P:regulation of DNA-templated transcription"/>
    <property type="evidence" value="ECO:0000318"/>
    <property type="project" value="GO_Central"/>
</dbReference>
<sequence length="212" mass="24779">MSERKFTKSPFSADEDRLLTSIVNDCLKQSRSIDWRVVSSQMLNRNARQCKDRWEGYLDTKINREEFSTEENYFILKKVEEVGKKWKVISSMMKRRTDVAVKAQYRKLVRRNITTDNVFFVNTESYQMKQRSPSCEHSDVEPQCARAEGALLEHSSPVQRGQVLDNFAESSYHGFPGNSFPNSSTADSNFESLFSVEDELFDNFEQEIFSWF</sequence>
<dbReference type="Proteomes" id="UP000001542">
    <property type="component" value="Unassembled WGS sequence"/>
</dbReference>
<proteinExistence type="predicted"/>
<dbReference type="InterPro" id="IPR050560">
    <property type="entry name" value="MYB_TF"/>
</dbReference>
<feature type="domain" description="Myb-like" evidence="1">
    <location>
        <begin position="3"/>
        <end position="58"/>
    </location>
</feature>
<dbReference type="VEuPathDB" id="TrichDB:TVAG_406880"/>
<dbReference type="SMART" id="SM00717">
    <property type="entry name" value="SANT"/>
    <property type="match status" value="2"/>
</dbReference>
<dbReference type="SUPFAM" id="SSF46689">
    <property type="entry name" value="Homeodomain-like"/>
    <property type="match status" value="2"/>
</dbReference>
<reference evidence="4" key="2">
    <citation type="journal article" date="2007" name="Science">
        <title>Draft genome sequence of the sexually transmitted pathogen Trichomonas vaginalis.</title>
        <authorList>
            <person name="Carlton J.M."/>
            <person name="Hirt R.P."/>
            <person name="Silva J.C."/>
            <person name="Delcher A.L."/>
            <person name="Schatz M."/>
            <person name="Zhao Q."/>
            <person name="Wortman J.R."/>
            <person name="Bidwell S.L."/>
            <person name="Alsmark U.C.M."/>
            <person name="Besteiro S."/>
            <person name="Sicheritz-Ponten T."/>
            <person name="Noel C.J."/>
            <person name="Dacks J.B."/>
            <person name="Foster P.G."/>
            <person name="Simillion C."/>
            <person name="Van de Peer Y."/>
            <person name="Miranda-Saavedra D."/>
            <person name="Barton G.J."/>
            <person name="Westrop G.D."/>
            <person name="Mueller S."/>
            <person name="Dessi D."/>
            <person name="Fiori P.L."/>
            <person name="Ren Q."/>
            <person name="Paulsen I."/>
            <person name="Zhang H."/>
            <person name="Bastida-Corcuera F.D."/>
            <person name="Simoes-Barbosa A."/>
            <person name="Brown M.T."/>
            <person name="Hayes R.D."/>
            <person name="Mukherjee M."/>
            <person name="Okumura C.Y."/>
            <person name="Schneider R."/>
            <person name="Smith A.J."/>
            <person name="Vanacova S."/>
            <person name="Villalvazo M."/>
            <person name="Haas B.J."/>
            <person name="Pertea M."/>
            <person name="Feldblyum T.V."/>
            <person name="Utterback T.R."/>
            <person name="Shu C.L."/>
            <person name="Osoegawa K."/>
            <person name="de Jong P.J."/>
            <person name="Hrdy I."/>
            <person name="Horvathova L."/>
            <person name="Zubacova Z."/>
            <person name="Dolezal P."/>
            <person name="Malik S.B."/>
            <person name="Logsdon J.M. Jr."/>
            <person name="Henze K."/>
            <person name="Gupta A."/>
            <person name="Wang C.C."/>
            <person name="Dunne R.L."/>
            <person name="Upcroft J.A."/>
            <person name="Upcroft P."/>
            <person name="White O."/>
            <person name="Salzberg S.L."/>
            <person name="Tang P."/>
            <person name="Chiu C.-H."/>
            <person name="Lee Y.-S."/>
            <person name="Embley T.M."/>
            <person name="Coombs G.H."/>
            <person name="Mottram J.C."/>
            <person name="Tachezy J."/>
            <person name="Fraser-Liggett C.M."/>
            <person name="Johnson P.J."/>
        </authorList>
    </citation>
    <scope>NUCLEOTIDE SEQUENCE [LARGE SCALE GENOMIC DNA]</scope>
    <source>
        <strain evidence="4">G3</strain>
    </source>
</reference>
<name>A2FID8_TRIV3</name>
<dbReference type="EMBL" id="DS113811">
    <property type="protein sequence ID" value="EAX95340.1"/>
    <property type="molecule type" value="Genomic_DNA"/>
</dbReference>
<dbReference type="Pfam" id="PF13921">
    <property type="entry name" value="Myb_DNA-bind_6"/>
    <property type="match status" value="1"/>
</dbReference>
<dbReference type="PANTHER" id="PTHR45614:SF253">
    <property type="entry name" value="CHROMOSOME UNDETERMINED SCAFFOLD_38, WHOLE GENOME SHOTGUN SEQUENCE"/>
    <property type="match status" value="1"/>
</dbReference>
<dbReference type="PROSITE" id="PS51294">
    <property type="entry name" value="HTH_MYB"/>
    <property type="match status" value="2"/>
</dbReference>
<dbReference type="GO" id="GO:0005634">
    <property type="term" value="C:nucleus"/>
    <property type="evidence" value="ECO:0000318"/>
    <property type="project" value="GO_Central"/>
</dbReference>
<dbReference type="GO" id="GO:0000981">
    <property type="term" value="F:DNA-binding transcription factor activity, RNA polymerase II-specific"/>
    <property type="evidence" value="ECO:0000318"/>
    <property type="project" value="GO_Central"/>
</dbReference>
<dbReference type="InterPro" id="IPR017930">
    <property type="entry name" value="Myb_dom"/>
</dbReference>
<reference evidence="4" key="1">
    <citation type="submission" date="2006-10" db="EMBL/GenBank/DDBJ databases">
        <authorList>
            <person name="Amadeo P."/>
            <person name="Zhao Q."/>
            <person name="Wortman J."/>
            <person name="Fraser-Liggett C."/>
            <person name="Carlton J."/>
        </authorList>
    </citation>
    <scope>NUCLEOTIDE SEQUENCE</scope>
    <source>
        <strain evidence="4">G3</strain>
    </source>
</reference>
<feature type="domain" description="HTH myb-type" evidence="2">
    <location>
        <begin position="1"/>
        <end position="62"/>
    </location>
</feature>
<dbReference type="eggNOG" id="KOG0048">
    <property type="taxonomic scope" value="Eukaryota"/>
</dbReference>
<feature type="domain" description="Myb-like" evidence="1">
    <location>
        <begin position="59"/>
        <end position="109"/>
    </location>
</feature>
<accession>A2FID8</accession>
<dbReference type="PANTHER" id="PTHR45614">
    <property type="entry name" value="MYB PROTEIN-RELATED"/>
    <property type="match status" value="1"/>
</dbReference>
<dbReference type="SMR" id="A2FID8"/>
<keyword evidence="5" id="KW-1185">Reference proteome</keyword>
<dbReference type="AlphaFoldDB" id="A2FID8"/>
<dbReference type="VEuPathDB" id="TrichDB:TVAGG3_0200790"/>
<organism evidence="4 5">
    <name type="scientific">Trichomonas vaginalis (strain ATCC PRA-98 / G3)</name>
    <dbReference type="NCBI Taxonomy" id="412133"/>
    <lineage>
        <taxon>Eukaryota</taxon>
        <taxon>Metamonada</taxon>
        <taxon>Parabasalia</taxon>
        <taxon>Trichomonadida</taxon>
        <taxon>Trichomonadidae</taxon>
        <taxon>Trichomonas</taxon>
    </lineage>
</organism>
<dbReference type="InterPro" id="IPR009057">
    <property type="entry name" value="Homeodomain-like_sf"/>
</dbReference>
<dbReference type="PROSITE" id="PS50090">
    <property type="entry name" value="MYB_LIKE"/>
    <property type="match status" value="2"/>
</dbReference>
<dbReference type="Gene3D" id="1.10.10.60">
    <property type="entry name" value="Homeodomain-like"/>
    <property type="match status" value="2"/>
</dbReference>
<dbReference type="GO" id="GO:0000978">
    <property type="term" value="F:RNA polymerase II cis-regulatory region sequence-specific DNA binding"/>
    <property type="evidence" value="ECO:0000318"/>
    <property type="project" value="GO_Central"/>
</dbReference>
<protein>
    <submittedName>
        <fullName evidence="4">Myb-like DNA-binding domain containing protein</fullName>
    </submittedName>
</protein>
<dbReference type="InterPro" id="IPR001005">
    <property type="entry name" value="SANT/Myb"/>
</dbReference>
<keyword evidence="4" id="KW-0238">DNA-binding</keyword>
<evidence type="ECO:0000313" key="5">
    <source>
        <dbReference type="Proteomes" id="UP000001542"/>
    </source>
</evidence>
<evidence type="ECO:0000313" key="3">
    <source>
        <dbReference type="EMBL" id="EAX80625.1"/>
    </source>
</evidence>
<evidence type="ECO:0000259" key="2">
    <source>
        <dbReference type="PROSITE" id="PS51294"/>
    </source>
</evidence>
<feature type="domain" description="HTH myb-type" evidence="2">
    <location>
        <begin position="63"/>
        <end position="113"/>
    </location>
</feature>
<evidence type="ECO:0000313" key="4">
    <source>
        <dbReference type="EMBL" id="EAX95340.1"/>
    </source>
</evidence>
<dbReference type="EMBL" id="DS118519">
    <property type="protein sequence ID" value="EAX80625.1"/>
    <property type="molecule type" value="Genomic_DNA"/>
</dbReference>
<gene>
    <name evidence="3" type="ORF">TVAG_365330</name>
    <name evidence="4" type="ORF">TVAG_406880</name>
</gene>
<dbReference type="CDD" id="cd00167">
    <property type="entry name" value="SANT"/>
    <property type="match status" value="2"/>
</dbReference>
<dbReference type="STRING" id="5722.A2FID8"/>